<dbReference type="OrthoDB" id="5273330at2759"/>
<sequence>MAITLIVLPTDLLALIISYIRANSDLRNVYRTCKALYAVAIVPVYRTMTLWLHEDRDQRKLKQALVPENACLDHVRHLVLVPFTRCWNEAGGDLLILLQLLANHLPCDSLISFTLDCPIHNEAVTHLGLTASSIFETLYRRQRNLRTMRVDPWANLSQIRRFGNLANVTTLKFEICSTATAVTCGDVLQHTPSLRNLEIRLHLDDFGPVPSSYQISAGIVTCVFGNFLKTRQRMVLKALQLYGFHLSPTSNQLAAAIDLSRLESLGLQQCLSIVDILGKMKPTSVPHRPRLHTLVLTQNSEAWGWNPIENDDFDTAAFDDFLESFTGLEVLLVAASGHRGLMPGFKALNNHAATLRLLYLDCLPIFSSADDADLTEDPNILSTSNLHLLMRQCSRLEQLALETPDLMLNYDDTEIEEPMKKIAVALATAPRLRTFRPINQLVHRVNIAGYVDGYLPMNEVSSAWIDSTLQHWATRFMNSSPRLTAMGLALRRSPFGTWPDVDGFFVQSHYYVRGHQLDAYGRKSMVALRVDHEQVREIEPVSEILEMDPYDDSGLLRLGYQP</sequence>
<evidence type="ECO:0000313" key="2">
    <source>
        <dbReference type="Proteomes" id="UP000268823"/>
    </source>
</evidence>
<dbReference type="AlphaFoldDB" id="A0A3M7F2L7"/>
<proteinExistence type="predicted"/>
<reference evidence="1 2" key="1">
    <citation type="journal article" date="2018" name="BMC Genomics">
        <title>Genomic evidence for intraspecific hybridization in a clonal and extremely halotolerant yeast.</title>
        <authorList>
            <person name="Gostincar C."/>
            <person name="Stajich J.E."/>
            <person name="Zupancic J."/>
            <person name="Zalar P."/>
            <person name="Gunde-Cimerman N."/>
        </authorList>
    </citation>
    <scope>NUCLEOTIDE SEQUENCE [LARGE SCALE GENOMIC DNA]</scope>
    <source>
        <strain evidence="1 2">EXF-2788</strain>
    </source>
</reference>
<dbReference type="InterPro" id="IPR032675">
    <property type="entry name" value="LRR_dom_sf"/>
</dbReference>
<dbReference type="EMBL" id="QWIR01000191">
    <property type="protein sequence ID" value="RMY83099.1"/>
    <property type="molecule type" value="Genomic_DNA"/>
</dbReference>
<protein>
    <recommendedName>
        <fullName evidence="3">F-box domain-containing protein</fullName>
    </recommendedName>
</protein>
<dbReference type="Gene3D" id="3.80.10.10">
    <property type="entry name" value="Ribonuclease Inhibitor"/>
    <property type="match status" value="1"/>
</dbReference>
<evidence type="ECO:0000313" key="1">
    <source>
        <dbReference type="EMBL" id="RMY83099.1"/>
    </source>
</evidence>
<gene>
    <name evidence="1" type="ORF">D0861_07579</name>
</gene>
<name>A0A3M7F2L7_HORWE</name>
<accession>A0A3M7F2L7</accession>
<evidence type="ECO:0008006" key="3">
    <source>
        <dbReference type="Google" id="ProtNLM"/>
    </source>
</evidence>
<dbReference type="Proteomes" id="UP000268823">
    <property type="component" value="Unassembled WGS sequence"/>
</dbReference>
<comment type="caution">
    <text evidence="1">The sequence shown here is derived from an EMBL/GenBank/DDBJ whole genome shotgun (WGS) entry which is preliminary data.</text>
</comment>
<organism evidence="1 2">
    <name type="scientific">Hortaea werneckii</name>
    <name type="common">Black yeast</name>
    <name type="synonym">Cladosporium werneckii</name>
    <dbReference type="NCBI Taxonomy" id="91943"/>
    <lineage>
        <taxon>Eukaryota</taxon>
        <taxon>Fungi</taxon>
        <taxon>Dikarya</taxon>
        <taxon>Ascomycota</taxon>
        <taxon>Pezizomycotina</taxon>
        <taxon>Dothideomycetes</taxon>
        <taxon>Dothideomycetidae</taxon>
        <taxon>Mycosphaerellales</taxon>
        <taxon>Teratosphaeriaceae</taxon>
        <taxon>Hortaea</taxon>
    </lineage>
</organism>